<dbReference type="RefSeq" id="WP_021638407.1">
    <property type="nucleotide sequence ID" value="NZ_CALBAU010000293.1"/>
</dbReference>
<dbReference type="InterPro" id="IPR018770">
    <property type="entry name" value="ChloroindolylP_hydrolase"/>
</dbReference>
<evidence type="ECO:0000313" key="4">
    <source>
        <dbReference type="EMBL" id="RGE63427.1"/>
    </source>
</evidence>
<evidence type="ECO:0000256" key="1">
    <source>
        <dbReference type="SAM" id="Coils"/>
    </source>
</evidence>
<protein>
    <recommendedName>
        <fullName evidence="8">5-bromo-4-chloroindolyl phosphate hydrolysis protein</fullName>
    </recommendedName>
</protein>
<dbReference type="Proteomes" id="UP000260812">
    <property type="component" value="Unassembled WGS sequence"/>
</dbReference>
<dbReference type="Pfam" id="PF10112">
    <property type="entry name" value="Halogen_Hydrol"/>
    <property type="match status" value="1"/>
</dbReference>
<feature type="region of interest" description="Disordered" evidence="2">
    <location>
        <begin position="55"/>
        <end position="132"/>
    </location>
</feature>
<reference evidence="4 7" key="1">
    <citation type="submission" date="2018-08" db="EMBL/GenBank/DDBJ databases">
        <title>A genome reference for cultivated species of the human gut microbiota.</title>
        <authorList>
            <person name="Zou Y."/>
            <person name="Xue W."/>
            <person name="Luo G."/>
        </authorList>
    </citation>
    <scope>NUCLEOTIDE SEQUENCE [LARGE SCALE GENOMIC DNA]</scope>
    <source>
        <strain evidence="5 7">AF26-4BH</strain>
        <strain evidence="4">TF05-5AC</strain>
    </source>
</reference>
<feature type="coiled-coil region" evidence="1">
    <location>
        <begin position="294"/>
        <end position="325"/>
    </location>
</feature>
<dbReference type="OrthoDB" id="9782052at2"/>
<evidence type="ECO:0000256" key="3">
    <source>
        <dbReference type="SAM" id="Phobius"/>
    </source>
</evidence>
<evidence type="ECO:0008006" key="8">
    <source>
        <dbReference type="Google" id="ProtNLM"/>
    </source>
</evidence>
<sequence length="476" mass="52404">MSDKDWTDLGNNIRDMVDDAVKSQDFRRLNENICRTVTDGLDTISRNIKKNIGYGENQGPYQNNNGQWGPPYSNGPAGPQAGPDGSNPGGPYQNGAGGWQQGNPAQGAPGQGAPWGRQNGIPYGTPASGQWQYGRPAQRVQNTSVQNAFNSAKNSLMQHPLFAKTFGAQAGGTALSAVGFTVAGCSALGILIIALVGIASTWLPGMTIAISILALVLGGSSIMAWKGTSMLGRVKRFRKYVDGLKGRTYCSVKELAEHIGKNEKFVRNDLQKLIKIGWFKQGHMDRLETCLIVSHETYKQYEETQRQLEDKQKQEKEKAIEMERQTGGLSDEVKEMIETGNNYIAQIKKSNDAIPGEEISGKISHMQVIVEKIFQRVKEHPEFAPDLHKFMEYYLPTTVKLLDAYEELDRQPVQGENIKNGKTEIEKTLDTLNLAFENLLDSLFEDTAWDVATDISVLQTMLAQEGLTEPGMKAGS</sequence>
<gene>
    <name evidence="5" type="ORF">DWY69_18990</name>
    <name evidence="4" type="ORF">DXC51_05550</name>
</gene>
<dbReference type="EMBL" id="QVLV01000003">
    <property type="protein sequence ID" value="RGE63427.1"/>
    <property type="molecule type" value="Genomic_DNA"/>
</dbReference>
<evidence type="ECO:0000256" key="2">
    <source>
        <dbReference type="SAM" id="MobiDB-lite"/>
    </source>
</evidence>
<comment type="caution">
    <text evidence="4">The sequence shown here is derived from an EMBL/GenBank/DDBJ whole genome shotgun (WGS) entry which is preliminary data.</text>
</comment>
<evidence type="ECO:0000313" key="7">
    <source>
        <dbReference type="Proteomes" id="UP000261166"/>
    </source>
</evidence>
<feature type="transmembrane region" description="Helical" evidence="3">
    <location>
        <begin position="205"/>
        <end position="225"/>
    </location>
</feature>
<feature type="transmembrane region" description="Helical" evidence="3">
    <location>
        <begin position="174"/>
        <end position="199"/>
    </location>
</feature>
<dbReference type="Proteomes" id="UP000261166">
    <property type="component" value="Unassembled WGS sequence"/>
</dbReference>
<keyword evidence="6" id="KW-1185">Reference proteome</keyword>
<dbReference type="EMBL" id="QVLU01000018">
    <property type="protein sequence ID" value="RGE69169.1"/>
    <property type="molecule type" value="Genomic_DNA"/>
</dbReference>
<evidence type="ECO:0000313" key="5">
    <source>
        <dbReference type="EMBL" id="RGE69169.1"/>
    </source>
</evidence>
<keyword evidence="3" id="KW-0812">Transmembrane</keyword>
<keyword evidence="1" id="KW-0175">Coiled coil</keyword>
<organism evidence="4 6">
    <name type="scientific">Eisenbergiella massiliensis</name>
    <dbReference type="NCBI Taxonomy" id="1720294"/>
    <lineage>
        <taxon>Bacteria</taxon>
        <taxon>Bacillati</taxon>
        <taxon>Bacillota</taxon>
        <taxon>Clostridia</taxon>
        <taxon>Lachnospirales</taxon>
        <taxon>Lachnospiraceae</taxon>
        <taxon>Eisenbergiella</taxon>
    </lineage>
</organism>
<keyword evidence="3" id="KW-0472">Membrane</keyword>
<keyword evidence="3" id="KW-1133">Transmembrane helix</keyword>
<dbReference type="AlphaFoldDB" id="A0A3E3I8T0"/>
<evidence type="ECO:0000313" key="6">
    <source>
        <dbReference type="Proteomes" id="UP000260812"/>
    </source>
</evidence>
<name>A0A3E3I8T0_9FIRM</name>
<feature type="compositionally biased region" description="Low complexity" evidence="2">
    <location>
        <begin position="101"/>
        <end position="116"/>
    </location>
</feature>
<accession>A0A3E3I8T0</accession>
<proteinExistence type="predicted"/>
<dbReference type="GeneID" id="97986360"/>